<comment type="caution">
    <text evidence="2">The sequence shown here is derived from an EMBL/GenBank/DDBJ whole genome shotgun (WGS) entry which is preliminary data.</text>
</comment>
<name>A0AAW8PZP1_VIBPH</name>
<evidence type="ECO:0000313" key="2">
    <source>
        <dbReference type="EMBL" id="MDS1821672.1"/>
    </source>
</evidence>
<organism evidence="2 3">
    <name type="scientific">Vibrio parahaemolyticus</name>
    <dbReference type="NCBI Taxonomy" id="670"/>
    <lineage>
        <taxon>Bacteria</taxon>
        <taxon>Pseudomonadati</taxon>
        <taxon>Pseudomonadota</taxon>
        <taxon>Gammaproteobacteria</taxon>
        <taxon>Vibrionales</taxon>
        <taxon>Vibrionaceae</taxon>
        <taxon>Vibrio</taxon>
    </lineage>
</organism>
<dbReference type="Proteomes" id="UP001253193">
    <property type="component" value="Unassembled WGS sequence"/>
</dbReference>
<proteinExistence type="predicted"/>
<feature type="domain" description="Large polyvalent protein associated" evidence="1">
    <location>
        <begin position="4"/>
        <end position="59"/>
    </location>
</feature>
<reference evidence="2" key="1">
    <citation type="submission" date="2023-06" db="EMBL/GenBank/DDBJ databases">
        <title>Genomic Diversity of Vibrio spp. and Metagenomic Analysis of Pathogens in Florida Gulf Coastal Waters Following Hurricane Ian.</title>
        <authorList>
            <person name="Brumfield K.D."/>
        </authorList>
    </citation>
    <scope>NUCLEOTIDE SEQUENCE</scope>
    <source>
        <strain evidence="2">WBS2B-138</strain>
    </source>
</reference>
<sequence>MKFYQFLGRQALNVNKEKLSQAIQMEKSGSNRQEIWEKTGFFKDADYRWKWEISDLNLKFKDGWLEALNSDTPYLSDIIEHEQLFANYPVLSTLYVVKEKYDNDAVGGYYSRDGALISLNEKLFEENDLPRILSLINHEMGHAVQEIEDFSRGYSFEPEDRKAFNDYLERLVERREDAVYGWRSSMRHLFKERHETRKLLDYAMLFKSYSKLVDYATSDSPTRVQRHILNELTWVYHEPFTEKGLMSAEAHQVDSMRRDLPRTNYKGRKAEYLREMCIAGAQLIKAAIPPRQFEEFKYSDRKIDSTIKSLERKWHKQNKEMAPLRELEDKRDSAKSYYEEKRWKSARTIYEEMGGEVASRAIQAREMMTDQERFETHPIDSYDVNFSDIIPLVGGRVISVDDKNAATLVDYRELAAPASIEFGGDCFAKMVINPNADASSIVHESAHYFLEIYSDLNLKSGVSEELRSDFKEVLDWMGLDEKVWYQMEPEEKEPYHERFAEAFEHYILTNESPISSVFETLKGWLKGIYNALAGENLTSSNELTSIFDKIASGNQAPVSAINSSVYDVVEQEMGEEVAEVTKLMHETSIGYFSKVSGLEPENLVDRYDLEIESARHVSKNTMSLR</sequence>
<dbReference type="Pfam" id="PF18838">
    <property type="entry name" value="LPD23"/>
    <property type="match status" value="1"/>
</dbReference>
<evidence type="ECO:0000313" key="3">
    <source>
        <dbReference type="Proteomes" id="UP001253193"/>
    </source>
</evidence>
<protein>
    <recommendedName>
        <fullName evidence="1">Large polyvalent protein associated domain-containing protein</fullName>
    </recommendedName>
</protein>
<dbReference type="RefSeq" id="WP_311020587.1">
    <property type="nucleotide sequence ID" value="NZ_JAUHGG010000003.1"/>
</dbReference>
<dbReference type="EMBL" id="JAUHGG010000003">
    <property type="protein sequence ID" value="MDS1821672.1"/>
    <property type="molecule type" value="Genomic_DNA"/>
</dbReference>
<accession>A0AAW8PZP1</accession>
<evidence type="ECO:0000259" key="1">
    <source>
        <dbReference type="Pfam" id="PF18838"/>
    </source>
</evidence>
<dbReference type="InterPro" id="IPR040696">
    <property type="entry name" value="LPD23"/>
</dbReference>
<dbReference type="AlphaFoldDB" id="A0AAW8PZP1"/>
<gene>
    <name evidence="2" type="ORF">QX249_13520</name>
</gene>